<dbReference type="PANTHER" id="PTHR37744:SF1">
    <property type="entry name" value="STAR LIPID TRANSFER-LIKE PROTEIN"/>
    <property type="match status" value="1"/>
</dbReference>
<evidence type="ECO:0000313" key="2">
    <source>
        <dbReference type="EMBL" id="KAF9617513.1"/>
    </source>
</evidence>
<organism evidence="2 3">
    <name type="scientific">Coptis chinensis</name>
    <dbReference type="NCBI Taxonomy" id="261450"/>
    <lineage>
        <taxon>Eukaryota</taxon>
        <taxon>Viridiplantae</taxon>
        <taxon>Streptophyta</taxon>
        <taxon>Embryophyta</taxon>
        <taxon>Tracheophyta</taxon>
        <taxon>Spermatophyta</taxon>
        <taxon>Magnoliopsida</taxon>
        <taxon>Ranunculales</taxon>
        <taxon>Ranunculaceae</taxon>
        <taxon>Coptidoideae</taxon>
        <taxon>Coptis</taxon>
    </lineage>
</organism>
<proteinExistence type="predicted"/>
<name>A0A835M2R7_9MAGN</name>
<keyword evidence="1" id="KW-0812">Transmembrane</keyword>
<feature type="transmembrane region" description="Helical" evidence="1">
    <location>
        <begin position="50"/>
        <end position="71"/>
    </location>
</feature>
<reference evidence="2 3" key="1">
    <citation type="submission" date="2020-10" db="EMBL/GenBank/DDBJ databases">
        <title>The Coptis chinensis genome and diversification of protoberbering-type alkaloids.</title>
        <authorList>
            <person name="Wang B."/>
            <person name="Shu S."/>
            <person name="Song C."/>
            <person name="Liu Y."/>
        </authorList>
    </citation>
    <scope>NUCLEOTIDE SEQUENCE [LARGE SCALE GENOMIC DNA]</scope>
    <source>
        <strain evidence="2">HL-2020</strain>
        <tissue evidence="2">Leaf</tissue>
    </source>
</reference>
<comment type="caution">
    <text evidence="2">The sequence shown here is derived from an EMBL/GenBank/DDBJ whole genome shotgun (WGS) entry which is preliminary data.</text>
</comment>
<accession>A0A835M2R7</accession>
<dbReference type="Proteomes" id="UP000631114">
    <property type="component" value="Unassembled WGS sequence"/>
</dbReference>
<dbReference type="PANTHER" id="PTHR37744">
    <property type="entry name" value="STAR LIPID TRANSFER-LIKE PROTEIN"/>
    <property type="match status" value="1"/>
</dbReference>
<sequence length="104" mass="11313">MEEKSSSSNHGSGDGVEGYWWWALASTTQAVTGVITYRRGRRIESSSYTIPFKAFFVASLIVGAGATAVAGCLNASGIHKIEDLKVVGRNLRNELRVPPRDTRK</sequence>
<evidence type="ECO:0000256" key="1">
    <source>
        <dbReference type="SAM" id="Phobius"/>
    </source>
</evidence>
<keyword evidence="1" id="KW-0472">Membrane</keyword>
<feature type="transmembrane region" description="Helical" evidence="1">
    <location>
        <begin position="20"/>
        <end position="38"/>
    </location>
</feature>
<keyword evidence="3" id="KW-1185">Reference proteome</keyword>
<dbReference type="AlphaFoldDB" id="A0A835M2R7"/>
<dbReference type="EMBL" id="JADFTS010000003">
    <property type="protein sequence ID" value="KAF9617513.1"/>
    <property type="molecule type" value="Genomic_DNA"/>
</dbReference>
<protein>
    <submittedName>
        <fullName evidence="2">Uncharacterized protein</fullName>
    </submittedName>
</protein>
<dbReference type="OrthoDB" id="1905234at2759"/>
<evidence type="ECO:0000313" key="3">
    <source>
        <dbReference type="Proteomes" id="UP000631114"/>
    </source>
</evidence>
<gene>
    <name evidence="2" type="ORF">IFM89_036717</name>
</gene>
<keyword evidence="1" id="KW-1133">Transmembrane helix</keyword>